<evidence type="ECO:0000313" key="2">
    <source>
        <dbReference type="Proteomes" id="UP000626026"/>
    </source>
</evidence>
<protein>
    <submittedName>
        <fullName evidence="1">Uncharacterized protein</fullName>
    </submittedName>
</protein>
<reference evidence="1 2" key="1">
    <citation type="journal article" date="2013" name="Int. J. Syst. Evol. Microbiol.">
        <title>Roseomonas aerophila sp. nov., isolated from air.</title>
        <authorList>
            <person name="Kim S.J."/>
            <person name="Weon H.Y."/>
            <person name="Ahn J.H."/>
            <person name="Hong S.B."/>
            <person name="Seok S.J."/>
            <person name="Whang K.S."/>
            <person name="Kwon S.W."/>
        </authorList>
    </citation>
    <scope>NUCLEOTIDE SEQUENCE [LARGE SCALE GENOMIC DNA]</scope>
    <source>
        <strain evidence="1 2">NBRC 108923</strain>
    </source>
</reference>
<name>A0ABR7RN78_9PROT</name>
<evidence type="ECO:0000313" key="1">
    <source>
        <dbReference type="EMBL" id="MBC9208056.1"/>
    </source>
</evidence>
<gene>
    <name evidence="1" type="ORF">IBL26_14515</name>
</gene>
<organism evidence="1 2">
    <name type="scientific">Teichococcus aerophilus</name>
    <dbReference type="NCBI Taxonomy" id="1224513"/>
    <lineage>
        <taxon>Bacteria</taxon>
        <taxon>Pseudomonadati</taxon>
        <taxon>Pseudomonadota</taxon>
        <taxon>Alphaproteobacteria</taxon>
        <taxon>Acetobacterales</taxon>
        <taxon>Roseomonadaceae</taxon>
        <taxon>Roseomonas</taxon>
    </lineage>
</organism>
<dbReference type="EMBL" id="JACTVA010000025">
    <property type="protein sequence ID" value="MBC9208056.1"/>
    <property type="molecule type" value="Genomic_DNA"/>
</dbReference>
<keyword evidence="2" id="KW-1185">Reference proteome</keyword>
<proteinExistence type="predicted"/>
<sequence length="338" mass="30953">MKSNRPRKRRPAVKASVVLVPVFIFMGGAVLSQAGEIVNSNLSLTGNLNGQLGSGYLVQSGTLSISDSVVTNFHTVGGSGSGGGAGLGGALFINQGAAAILNNVTFTGNSVAGGTGGTSALAGGVLNGLVAPFVNGGNGVAGFTWQDNDALVGDGNGNGLAGTRGADAGDGPLGFGGNGGRGGNGQSGWSSNPLLIQDVATASLTAGSVAAALAAKITEEASACANPLTGNICAGMVASVAQLVIDVANAGTSLGLAIDHLDSWNAANNRGSVGVGGDGGAGGAGGAGSFGLGGGAGGNGGTGGGGGGGAIAGAGGEGGTGGAGGFGAGGGRGGSGGT</sequence>
<feature type="non-terminal residue" evidence="1">
    <location>
        <position position="338"/>
    </location>
</feature>
<dbReference type="Proteomes" id="UP000626026">
    <property type="component" value="Unassembled WGS sequence"/>
</dbReference>
<comment type="caution">
    <text evidence="1">The sequence shown here is derived from an EMBL/GenBank/DDBJ whole genome shotgun (WGS) entry which is preliminary data.</text>
</comment>
<accession>A0ABR7RN78</accession>